<dbReference type="EMBL" id="CM007654">
    <property type="protein sequence ID" value="ONI14094.1"/>
    <property type="molecule type" value="Genomic_DNA"/>
</dbReference>
<evidence type="ECO:0000313" key="1">
    <source>
        <dbReference type="EMBL" id="ONI14094.1"/>
    </source>
</evidence>
<proteinExistence type="predicted"/>
<keyword evidence="2" id="KW-1185">Reference proteome</keyword>
<dbReference type="AlphaFoldDB" id="A0A251PR93"/>
<organism evidence="1 2">
    <name type="scientific">Prunus persica</name>
    <name type="common">Peach</name>
    <name type="synonym">Amygdalus persica</name>
    <dbReference type="NCBI Taxonomy" id="3760"/>
    <lineage>
        <taxon>Eukaryota</taxon>
        <taxon>Viridiplantae</taxon>
        <taxon>Streptophyta</taxon>
        <taxon>Embryophyta</taxon>
        <taxon>Tracheophyta</taxon>
        <taxon>Spermatophyta</taxon>
        <taxon>Magnoliopsida</taxon>
        <taxon>eudicotyledons</taxon>
        <taxon>Gunneridae</taxon>
        <taxon>Pentapetalae</taxon>
        <taxon>rosids</taxon>
        <taxon>fabids</taxon>
        <taxon>Rosales</taxon>
        <taxon>Rosaceae</taxon>
        <taxon>Amygdaloideae</taxon>
        <taxon>Amygdaleae</taxon>
        <taxon>Prunus</taxon>
    </lineage>
</organism>
<sequence>MLSGFRLSMEKRQIRDWQSLRLKRTSKVGRKPLTAHRRKKFDFGERLAIMNAKPDFRINHMGRACLHHNLILFIPHEVVIS</sequence>
<gene>
    <name evidence="1" type="ORF">PRUPE_4G261500</name>
</gene>
<protein>
    <submittedName>
        <fullName evidence="1">Uncharacterized protein</fullName>
    </submittedName>
</protein>
<accession>A0A251PR93</accession>
<reference evidence="1 2" key="1">
    <citation type="journal article" date="2013" name="Nat. Genet.">
        <title>The high-quality draft genome of peach (Prunus persica) identifies unique patterns of genetic diversity, domestication and genome evolution.</title>
        <authorList>
            <consortium name="International Peach Genome Initiative"/>
            <person name="Verde I."/>
            <person name="Abbott A.G."/>
            <person name="Scalabrin S."/>
            <person name="Jung S."/>
            <person name="Shu S."/>
            <person name="Marroni F."/>
            <person name="Zhebentyayeva T."/>
            <person name="Dettori M.T."/>
            <person name="Grimwood J."/>
            <person name="Cattonaro F."/>
            <person name="Zuccolo A."/>
            <person name="Rossini L."/>
            <person name="Jenkins J."/>
            <person name="Vendramin E."/>
            <person name="Meisel L.A."/>
            <person name="Decroocq V."/>
            <person name="Sosinski B."/>
            <person name="Prochnik S."/>
            <person name="Mitros T."/>
            <person name="Policriti A."/>
            <person name="Cipriani G."/>
            <person name="Dondini L."/>
            <person name="Ficklin S."/>
            <person name="Goodstein D.M."/>
            <person name="Xuan P."/>
            <person name="Del Fabbro C."/>
            <person name="Aramini V."/>
            <person name="Copetti D."/>
            <person name="Gonzalez S."/>
            <person name="Horner D.S."/>
            <person name="Falchi R."/>
            <person name="Lucas S."/>
            <person name="Mica E."/>
            <person name="Maldonado J."/>
            <person name="Lazzari B."/>
            <person name="Bielenberg D."/>
            <person name="Pirona R."/>
            <person name="Miculan M."/>
            <person name="Barakat A."/>
            <person name="Testolin R."/>
            <person name="Stella A."/>
            <person name="Tartarini S."/>
            <person name="Tonutti P."/>
            <person name="Arus P."/>
            <person name="Orellana A."/>
            <person name="Wells C."/>
            <person name="Main D."/>
            <person name="Vizzotto G."/>
            <person name="Silva H."/>
            <person name="Salamini F."/>
            <person name="Schmutz J."/>
            <person name="Morgante M."/>
            <person name="Rokhsar D.S."/>
        </authorList>
    </citation>
    <scope>NUCLEOTIDE SEQUENCE [LARGE SCALE GENOMIC DNA]</scope>
    <source>
        <strain evidence="2">cv. Nemared</strain>
    </source>
</reference>
<dbReference type="Gramene" id="ONI14094">
    <property type="protein sequence ID" value="ONI14094"/>
    <property type="gene ID" value="PRUPE_4G261500"/>
</dbReference>
<dbReference type="Proteomes" id="UP000006882">
    <property type="component" value="Chromosome G4"/>
</dbReference>
<name>A0A251PR93_PRUPE</name>
<evidence type="ECO:0000313" key="2">
    <source>
        <dbReference type="Proteomes" id="UP000006882"/>
    </source>
</evidence>